<dbReference type="InterPro" id="IPR010071">
    <property type="entry name" value="AA_adenyl_dom"/>
</dbReference>
<evidence type="ECO:0000256" key="5">
    <source>
        <dbReference type="SAM" id="MobiDB-lite"/>
    </source>
</evidence>
<dbReference type="CDD" id="cd19542">
    <property type="entry name" value="CT_NRPS-like"/>
    <property type="match status" value="1"/>
</dbReference>
<dbReference type="NCBIfam" id="TIGR01733">
    <property type="entry name" value="AA-adenyl-dom"/>
    <property type="match status" value="2"/>
</dbReference>
<dbReference type="Gene3D" id="1.10.1200.10">
    <property type="entry name" value="ACP-like"/>
    <property type="match status" value="2"/>
</dbReference>
<dbReference type="Pfam" id="PF00668">
    <property type="entry name" value="Condensation"/>
    <property type="match status" value="2"/>
</dbReference>
<gene>
    <name evidence="7" type="ORF">BDW42DRAFT_201049</name>
</gene>
<dbReference type="CDD" id="cd05918">
    <property type="entry name" value="A_NRPS_SidN3_like"/>
    <property type="match status" value="2"/>
</dbReference>
<keyword evidence="3" id="KW-0436">Ligase</keyword>
<evidence type="ECO:0000256" key="3">
    <source>
        <dbReference type="ARBA" id="ARBA00022598"/>
    </source>
</evidence>
<dbReference type="Pfam" id="PF00501">
    <property type="entry name" value="AMP-binding"/>
    <property type="match status" value="2"/>
</dbReference>
<dbReference type="GO" id="GO:0043041">
    <property type="term" value="P:amino acid activation for nonribosomal peptide biosynthetic process"/>
    <property type="evidence" value="ECO:0007669"/>
    <property type="project" value="TreeGrafter"/>
</dbReference>
<dbReference type="Proteomes" id="UP000235023">
    <property type="component" value="Unassembled WGS sequence"/>
</dbReference>
<dbReference type="InterPro" id="IPR042099">
    <property type="entry name" value="ANL_N_sf"/>
</dbReference>
<dbReference type="GO" id="GO:0031177">
    <property type="term" value="F:phosphopantetheine binding"/>
    <property type="evidence" value="ECO:0007669"/>
    <property type="project" value="TreeGrafter"/>
</dbReference>
<dbReference type="PANTHER" id="PTHR45527:SF3">
    <property type="entry name" value="SIDEROPHORE SYNTHETASE (EUROFUNG)"/>
    <property type="match status" value="1"/>
</dbReference>
<evidence type="ECO:0000313" key="8">
    <source>
        <dbReference type="Proteomes" id="UP000235023"/>
    </source>
</evidence>
<accession>A0A2J5HU15</accession>
<evidence type="ECO:0000256" key="2">
    <source>
        <dbReference type="ARBA" id="ARBA00022553"/>
    </source>
</evidence>
<dbReference type="FunFam" id="3.30.300.30:FF:000015">
    <property type="entry name" value="Nonribosomal peptide synthase SidD"/>
    <property type="match status" value="2"/>
</dbReference>
<dbReference type="Gene3D" id="3.40.50.12780">
    <property type="entry name" value="N-terminal domain of ligase-like"/>
    <property type="match status" value="2"/>
</dbReference>
<dbReference type="GO" id="GO:0005737">
    <property type="term" value="C:cytoplasm"/>
    <property type="evidence" value="ECO:0007669"/>
    <property type="project" value="TreeGrafter"/>
</dbReference>
<sequence>MTATVNEFDSTDSSPPSSTSCPLSSPRTESPQPAEVNTEKLGAPIPFNDQVPECWDICVHDVIKNWCRKTPQSPAVVAWDGTFTYDEVDKLSDQLASALTLLSVGPETFVPICMQKSRWTTIAMLGVMKTGGAFCLLDPSHPLPRLQTICEELSSPVLLSCTTQSGRCMQICNVIVVEHLCQAWHPNSQMPQPSVVTNPASALYVAFTSGSTGKPKGAVIDHCAYASGAREHVKVFQIDQGSRVLQFSSYAFDVCIMETLSTLMVGACLCVIGSDQRSDVLVFADAMRQLEVSHALLTPSFARTVPWEVTHLQTLVLGGEEMRVSDAVIGVEKDINIINAYGMSECSVNATAQVRVQPEGDLRCIGHPTGAVAWVIEPDDPERQVSPGLVGELLLEGPIVGRGYLNDPEATSRAFIEPPSWLKAIREHSYQHRLYRTGDLVVQDSSGNITLLGRKDGQVKIRGHRIEVAGIEDHIKQVLPAAEEVIVAKVTTISDQRDALMAFVKPEQIYGGLYEDSPLFLSPQMALVAEFRAAQNRLQERVPNYMIPSFFLAVAEIPRTLSGKVDRRLLQTTAACFSREQLQGLIGSSISTHPPRGATEITLQKLYSQFLQLPMSSVGRDSSFVYLGGDSILVLRLVAAAREAGLLLDIRDVLGTASLEEVARTATHVPSSAPCNAYSPFSLLDGQSDNNAEIMRLAQEQCGVSLSDIEDIYPCTPLQEGMISLSTSQPQMYTGSILFDMPEDVDISDFKAAWESVVNSSPILRTRIIQTPQGLLQVVVRGEIPWESYTCPTAVDSVSSSPGAPLIRFALGDGDLRGEFTITVHHALWDAWSMQLIVEDIEQALKGRALQIHHFYPFIQYLQELDDSMEDFWRNEMAGLDAPTFPALPMNHHRPAPTGVLQYTVKEIDICSRSHTLPTYIHLAWSLLVAHYTDSKEVVYGCTISGRNAPIEGINDMVGPTIATVPIRTSLCPQGTISSALDQIQTLMTRMIPFEQAGLSRIAKTSEDAARACGFQSHLNIQTGGQEQAHRLCPIKDGSASSGIDLTKFANYAINIMLQVSPDASRITVDMAYDPQVLNAWEAEQMVAQWEHILRQLCHQPGGTLQDLDFTSARDKDLLRQWNAAVPEADNRCLHDLVLAQQNRHGQKIAISAWDGDFTYRELIQMTSSFAWRLNLLAIGPGSFVAVCMERNRWSIVAILAILQAGGTCVLLEPNHPRQRMERIVASVSAPLAIVDSSTASAARRLAPIELCVSEKFKDCLWSDRDSDGTEHHIRVDPNELAFVIFTSGTTGEPKAIAMPHRQVSSSIKYHSTGMGFKAATRALHFSSYAFDVSIYEIFTTLAAGGCICVPSESERMNELTTFIQRKAVDWAFLTPSVAQSLHPSEVPSLSTLVLGGEAAGVEHVKAWAPGRSLINGYGPAEATICAVGPLPEHGWVPGTIGHVVGGLGWITTPNDPTQLAAVGAVGELLLEGPFLARGYLNQIDATAASFIQPPLWRRYSWLPWDTKTTRLYRTGDLVRYQENGTICYIGRRDTQVKLRGQRIDLDGIEGQLHRCFSSAYDVVVDIVSLPAPENAKLLVAFINCRQMSPTEKILLSVEPSFQQAISHAKAQLEPILPTYMVPTIFVPVNHFPKTFVGKLDRRRLHQAVISLSPHELQAYRFTGDQVMKTPVTTEDERRLQRIWAGLLHLPCDRIGSEDTFLLHGGDSVTAMRLVALASHANFTFTVADVLNNRPLSQLARTCRISTSESSLSVQKATSNGDQVAQPKKPMVESDAYMVYHATQAQSSLIERYPWTHWQFSFHGEVDVNQLQTACAGLVAAHSILRTVFTTVNENQLFQVVLDHMDLETHCESIRDKEQSENVLCPEIPARFTLVSDPSGTSHVFLLRLSHAQYDGVCVPNILADLEALYEGRGPVTPTNFEQYQIHRHLYDNKHAVEFWQDYLLCAPAPCTMPVAAPASRTPCSESARACTISALQTVAFGPVPPQVTLATMVKAAACLVLARITGHADVTIGQTVNTRSLPVPWIGDIAGPCLNYIPFRASFEQSMTVKDYLQYIQKQHNRCIGYAGTELGTIIPHCTSWPPTTEFGFIHQHQDVDMDLSLTLGANRSASQTSFGRLSPGNEVWICSTPCLPMVDIEIIASSRTLCEDAAQSLADNISRTMQALLDNLERPVGDLEAIVEWSV</sequence>
<reference evidence="8" key="1">
    <citation type="submission" date="2017-12" db="EMBL/GenBank/DDBJ databases">
        <authorList>
            <consortium name="DOE Joint Genome Institute"/>
            <person name="Mondo S.J."/>
            <person name="Kjaerbolling I."/>
            <person name="Vesth T.C."/>
            <person name="Frisvad J.C."/>
            <person name="Nybo J.L."/>
            <person name="Theobald S."/>
            <person name="Kuo A."/>
            <person name="Bowyer P."/>
            <person name="Matsuda Y."/>
            <person name="Lyhne E.K."/>
            <person name="Kogle M.E."/>
            <person name="Clum A."/>
            <person name="Lipzen A."/>
            <person name="Salamov A."/>
            <person name="Ngan C.Y."/>
            <person name="Daum C."/>
            <person name="Chiniquy J."/>
            <person name="Barry K."/>
            <person name="LaButti K."/>
            <person name="Haridas S."/>
            <person name="Simmons B.A."/>
            <person name="Magnuson J.K."/>
            <person name="Mortensen U.H."/>
            <person name="Larsen T.O."/>
            <person name="Grigoriev I.V."/>
            <person name="Baker S.E."/>
            <person name="Andersen M.R."/>
            <person name="Nordberg H.P."/>
            <person name="Cantor M.N."/>
            <person name="Hua S.X."/>
        </authorList>
    </citation>
    <scope>NUCLEOTIDE SEQUENCE [LARGE SCALE GENOMIC DNA]</scope>
    <source>
        <strain evidence="8">IBT 19404</strain>
    </source>
</reference>
<name>A0A2J5HU15_9EURO</name>
<dbReference type="GO" id="GO:0044550">
    <property type="term" value="P:secondary metabolite biosynthetic process"/>
    <property type="evidence" value="ECO:0007669"/>
    <property type="project" value="TreeGrafter"/>
</dbReference>
<dbReference type="Gene3D" id="3.30.559.30">
    <property type="entry name" value="Nonribosomal peptide synthetase, condensation domain"/>
    <property type="match status" value="2"/>
</dbReference>
<dbReference type="FunFam" id="3.30.559.30:FF:000003">
    <property type="entry name" value="Nonribosomal peptide synthase SidD"/>
    <property type="match status" value="1"/>
</dbReference>
<evidence type="ECO:0000259" key="6">
    <source>
        <dbReference type="PROSITE" id="PS50075"/>
    </source>
</evidence>
<dbReference type="GO" id="GO:0016874">
    <property type="term" value="F:ligase activity"/>
    <property type="evidence" value="ECO:0007669"/>
    <property type="project" value="UniProtKB-KW"/>
</dbReference>
<dbReference type="SUPFAM" id="SSF56801">
    <property type="entry name" value="Acetyl-CoA synthetase-like"/>
    <property type="match status" value="2"/>
</dbReference>
<dbReference type="PROSITE" id="PS50075">
    <property type="entry name" value="CARRIER"/>
    <property type="match status" value="2"/>
</dbReference>
<dbReference type="PANTHER" id="PTHR45527">
    <property type="entry name" value="NONRIBOSOMAL PEPTIDE SYNTHETASE"/>
    <property type="match status" value="1"/>
</dbReference>
<dbReference type="InterPro" id="IPR009081">
    <property type="entry name" value="PP-bd_ACP"/>
</dbReference>
<evidence type="ECO:0000256" key="1">
    <source>
        <dbReference type="ARBA" id="ARBA00022450"/>
    </source>
</evidence>
<dbReference type="SUPFAM" id="SSF52777">
    <property type="entry name" value="CoA-dependent acyltransferases"/>
    <property type="match status" value="4"/>
</dbReference>
<protein>
    <recommendedName>
        <fullName evidence="6">Carrier domain-containing protein</fullName>
    </recommendedName>
</protein>
<dbReference type="InterPro" id="IPR023213">
    <property type="entry name" value="CAT-like_dom_sf"/>
</dbReference>
<dbReference type="InterPro" id="IPR001242">
    <property type="entry name" value="Condensation_dom"/>
</dbReference>
<feature type="compositionally biased region" description="Low complexity" evidence="5">
    <location>
        <begin position="11"/>
        <end position="26"/>
    </location>
</feature>
<dbReference type="InterPro" id="IPR045851">
    <property type="entry name" value="AMP-bd_C_sf"/>
</dbReference>
<dbReference type="Gene3D" id="3.30.300.30">
    <property type="match status" value="2"/>
</dbReference>
<keyword evidence="2" id="KW-0597">Phosphoprotein</keyword>
<dbReference type="OrthoDB" id="416786at2759"/>
<evidence type="ECO:0000256" key="4">
    <source>
        <dbReference type="ARBA" id="ARBA00029454"/>
    </source>
</evidence>
<feature type="domain" description="Carrier" evidence="6">
    <location>
        <begin position="594"/>
        <end position="673"/>
    </location>
</feature>
<dbReference type="InterPro" id="IPR020845">
    <property type="entry name" value="AMP-binding_CS"/>
</dbReference>
<feature type="region of interest" description="Disordered" evidence="5">
    <location>
        <begin position="1"/>
        <end position="35"/>
    </location>
</feature>
<keyword evidence="8" id="KW-1185">Reference proteome</keyword>
<dbReference type="SUPFAM" id="SSF47336">
    <property type="entry name" value="ACP-like"/>
    <property type="match status" value="2"/>
</dbReference>
<dbReference type="InterPro" id="IPR036736">
    <property type="entry name" value="ACP-like_sf"/>
</dbReference>
<feature type="domain" description="Carrier" evidence="6">
    <location>
        <begin position="1671"/>
        <end position="1747"/>
    </location>
</feature>
<dbReference type="EMBL" id="KZ559543">
    <property type="protein sequence ID" value="PLN80798.1"/>
    <property type="molecule type" value="Genomic_DNA"/>
</dbReference>
<dbReference type="FunFam" id="3.40.50.12780:FF:000014">
    <property type="entry name" value="Nonribosomal peptide synthetase 1"/>
    <property type="match status" value="1"/>
</dbReference>
<comment type="similarity">
    <text evidence="4">Belongs to the NRP synthetase family.</text>
</comment>
<dbReference type="CDD" id="cd19545">
    <property type="entry name" value="FUM14_C_NRPS-like"/>
    <property type="match status" value="1"/>
</dbReference>
<organism evidence="7 8">
    <name type="scientific">Aspergillus taichungensis</name>
    <dbReference type="NCBI Taxonomy" id="482145"/>
    <lineage>
        <taxon>Eukaryota</taxon>
        <taxon>Fungi</taxon>
        <taxon>Dikarya</taxon>
        <taxon>Ascomycota</taxon>
        <taxon>Pezizomycotina</taxon>
        <taxon>Eurotiomycetes</taxon>
        <taxon>Eurotiomycetidae</taxon>
        <taxon>Eurotiales</taxon>
        <taxon>Aspergillaceae</taxon>
        <taxon>Aspergillus</taxon>
        <taxon>Aspergillus subgen. Circumdati</taxon>
    </lineage>
</organism>
<dbReference type="GO" id="GO:1904091">
    <property type="term" value="F:non-ribosomal peptide synthetase activity"/>
    <property type="evidence" value="ECO:0007669"/>
    <property type="project" value="UniProtKB-ARBA"/>
</dbReference>
<proteinExistence type="inferred from homology"/>
<dbReference type="InterPro" id="IPR000873">
    <property type="entry name" value="AMP-dep_synth/lig_dom"/>
</dbReference>
<keyword evidence="1" id="KW-0596">Phosphopantetheine</keyword>
<dbReference type="PROSITE" id="PS00455">
    <property type="entry name" value="AMP_BINDING"/>
    <property type="match status" value="2"/>
</dbReference>
<evidence type="ECO:0000313" key="7">
    <source>
        <dbReference type="EMBL" id="PLN80798.1"/>
    </source>
</evidence>
<dbReference type="Gene3D" id="3.30.559.10">
    <property type="entry name" value="Chloramphenicol acetyltransferase-like domain"/>
    <property type="match status" value="2"/>
</dbReference>
<dbReference type="Pfam" id="PF00550">
    <property type="entry name" value="PP-binding"/>
    <property type="match status" value="2"/>
</dbReference>